<dbReference type="SUPFAM" id="SSF48435">
    <property type="entry name" value="Bacterial muramidases"/>
    <property type="match status" value="1"/>
</dbReference>
<dbReference type="InterPro" id="IPR008939">
    <property type="entry name" value="Lytic_TGlycosylase_superhlx_U"/>
</dbReference>
<feature type="compositionally biased region" description="Low complexity" evidence="3">
    <location>
        <begin position="32"/>
        <end position="43"/>
    </location>
</feature>
<dbReference type="EMBL" id="FTLW01000002">
    <property type="protein sequence ID" value="SIQ19383.1"/>
    <property type="molecule type" value="Genomic_DNA"/>
</dbReference>
<feature type="region of interest" description="Disordered" evidence="3">
    <location>
        <begin position="22"/>
        <end position="43"/>
    </location>
</feature>
<comment type="similarity">
    <text evidence="1">Belongs to the transglycosylase Slt family.</text>
</comment>
<keyword evidence="2" id="KW-0732">Signal</keyword>
<dbReference type="InterPro" id="IPR008258">
    <property type="entry name" value="Transglycosylase_SLT_dom_1"/>
</dbReference>
<evidence type="ECO:0000259" key="5">
    <source>
        <dbReference type="Pfam" id="PF14718"/>
    </source>
</evidence>
<dbReference type="Pfam" id="PF01464">
    <property type="entry name" value="SLT"/>
    <property type="match status" value="1"/>
</dbReference>
<reference evidence="7" key="1">
    <citation type="submission" date="2017-01" db="EMBL/GenBank/DDBJ databases">
        <authorList>
            <person name="Varghese N."/>
            <person name="Submissions S."/>
        </authorList>
    </citation>
    <scope>NUCLEOTIDE SEQUENCE [LARGE SCALE GENOMIC DNA]</scope>
    <source>
        <strain evidence="7">UM1</strain>
    </source>
</reference>
<evidence type="ECO:0000256" key="2">
    <source>
        <dbReference type="ARBA" id="ARBA00022729"/>
    </source>
</evidence>
<evidence type="ECO:0000259" key="4">
    <source>
        <dbReference type="Pfam" id="PF01464"/>
    </source>
</evidence>
<dbReference type="GO" id="GO:0004553">
    <property type="term" value="F:hydrolase activity, hydrolyzing O-glycosyl compounds"/>
    <property type="evidence" value="ECO:0007669"/>
    <property type="project" value="InterPro"/>
</dbReference>
<dbReference type="PANTHER" id="PTHR37423:SF5">
    <property type="entry name" value="SOLUBLE LYTIC MUREIN TRANSGLYCOSYLASE"/>
    <property type="match status" value="1"/>
</dbReference>
<dbReference type="Proteomes" id="UP000241788">
    <property type="component" value="Unassembled WGS sequence"/>
</dbReference>
<dbReference type="GO" id="GO:0042597">
    <property type="term" value="C:periplasmic space"/>
    <property type="evidence" value="ECO:0007669"/>
    <property type="project" value="InterPro"/>
</dbReference>
<dbReference type="InterPro" id="IPR023346">
    <property type="entry name" value="Lysozyme-like_dom_sf"/>
</dbReference>
<sequence length="672" mass="74153">MRWHTSTLLMFAMLGASCAGHREPPSSVPTLRPDAPRAAANDAQTREDAALKAAIDAGGRGQLDDAMRASIRTNPAAAWADYARLRREIDSITVEEADAFLAAHPNDAVGRSFREDWLAALSRRQDWPRFVATWQPAIERASLRCMALNARHQVNPADSTWAQDVRRQWLSGKAVSAECNPAFEAWQASGGLTDALRWQRIDLAIAESQPALMRQVAEGLPEGDRTLANAYAAAMTGGLSDAASQWPRTARSRAVATAALVSMAKKSPANGEAALAEFAPLLALDDAQRGRVLYEIALQSAASYEPEGARRLAAVPTSAYDERLHGLRMREAMARSDWAGALDAIHRMPTEMRNDTQYRYFDARLTELTGGNRAAARAQYTIAAKSPEFHGFLAADRVGTAYPLCPWPHAPTPTLQSQVAATPALQRAFALYRIGQRDWALREWNDALKGLDDAGRHVAIALAQDNAWFDRAVFNLGRDGKPEELRLYTLRFPLHHTDTIRREAQRNGIDPAWIAAEIRAESIFDPQARSPANAMGLMQVLPATGQATAQKIGLPWNGAQETLFDPDSNIAIGSAYLREMHDKWGDLPHAIAAYNAGPTPTTRWRTQRPDFDPDLWIETISYKETREYVARVLAFSVIYDWRMNGDALRVSDRINGKLDAKRVGFNCSSPAR</sequence>
<dbReference type="InterPro" id="IPR012289">
    <property type="entry name" value="Lytic_TGlycosylase_superhlx_L"/>
</dbReference>
<name>A0A1N6QS06_9GAMM</name>
<dbReference type="SUPFAM" id="SSF53955">
    <property type="entry name" value="Lysozyme-like"/>
    <property type="match status" value="1"/>
</dbReference>
<gene>
    <name evidence="6" type="ORF">SAMN05421546_0786</name>
</gene>
<dbReference type="STRING" id="1604334.SAMN05421546_0786"/>
<feature type="domain" description="Transglycosylase SLT" evidence="4">
    <location>
        <begin position="499"/>
        <end position="615"/>
    </location>
</feature>
<dbReference type="Pfam" id="PF14718">
    <property type="entry name" value="SLT_L"/>
    <property type="match status" value="1"/>
</dbReference>
<organism evidence="6 7">
    <name type="scientific">Solilutibacter tolerans</name>
    <dbReference type="NCBI Taxonomy" id="1604334"/>
    <lineage>
        <taxon>Bacteria</taxon>
        <taxon>Pseudomonadati</taxon>
        <taxon>Pseudomonadota</taxon>
        <taxon>Gammaproteobacteria</taxon>
        <taxon>Lysobacterales</taxon>
        <taxon>Lysobacteraceae</taxon>
        <taxon>Solilutibacter</taxon>
    </lineage>
</organism>
<dbReference type="Gene3D" id="1.10.1240.20">
    <property type="entry name" value="Lytic transglycosylase, superhelical linker domain"/>
    <property type="match status" value="1"/>
</dbReference>
<dbReference type="Gene3D" id="1.25.20.10">
    <property type="entry name" value="Bacterial muramidases"/>
    <property type="match status" value="1"/>
</dbReference>
<dbReference type="CDD" id="cd13401">
    <property type="entry name" value="Slt70-like"/>
    <property type="match status" value="1"/>
</dbReference>
<dbReference type="AlphaFoldDB" id="A0A1N6QS06"/>
<dbReference type="PANTHER" id="PTHR37423">
    <property type="entry name" value="SOLUBLE LYTIC MUREIN TRANSGLYCOSYLASE-RELATED"/>
    <property type="match status" value="1"/>
</dbReference>
<dbReference type="InterPro" id="IPR037061">
    <property type="entry name" value="Lytic_TGlycoase_superhlx_L_sf"/>
</dbReference>
<dbReference type="PROSITE" id="PS51257">
    <property type="entry name" value="PROKAR_LIPOPROTEIN"/>
    <property type="match status" value="1"/>
</dbReference>
<evidence type="ECO:0000313" key="7">
    <source>
        <dbReference type="Proteomes" id="UP000241788"/>
    </source>
</evidence>
<keyword evidence="7" id="KW-1185">Reference proteome</keyword>
<proteinExistence type="inferred from homology"/>
<evidence type="ECO:0000256" key="3">
    <source>
        <dbReference type="SAM" id="MobiDB-lite"/>
    </source>
</evidence>
<protein>
    <submittedName>
        <fullName evidence="6">Soluble lytic murein transglycosylase</fullName>
    </submittedName>
</protein>
<feature type="domain" description="Lytic transglycosylase superhelical linker" evidence="5">
    <location>
        <begin position="419"/>
        <end position="476"/>
    </location>
</feature>
<accession>A0A1N6QS06</accession>
<evidence type="ECO:0000313" key="6">
    <source>
        <dbReference type="EMBL" id="SIQ19383.1"/>
    </source>
</evidence>
<dbReference type="Gene3D" id="1.10.530.10">
    <property type="match status" value="1"/>
</dbReference>
<evidence type="ECO:0000256" key="1">
    <source>
        <dbReference type="ARBA" id="ARBA00007734"/>
    </source>
</evidence>